<gene>
    <name evidence="8" type="primary">trpC</name>
    <name evidence="10" type="ORF">ABID46_002131</name>
</gene>
<dbReference type="Pfam" id="PF00218">
    <property type="entry name" value="IGPS"/>
    <property type="match status" value="1"/>
</dbReference>
<keyword evidence="3 8" id="KW-0028">Amino-acid biosynthesis</keyword>
<evidence type="ECO:0000256" key="8">
    <source>
        <dbReference type="HAMAP-Rule" id="MF_00134"/>
    </source>
</evidence>
<feature type="domain" description="Indole-3-glycerol phosphate synthase" evidence="9">
    <location>
        <begin position="4"/>
        <end position="252"/>
    </location>
</feature>
<evidence type="ECO:0000256" key="6">
    <source>
        <dbReference type="ARBA" id="ARBA00023141"/>
    </source>
</evidence>
<proteinExistence type="inferred from homology"/>
<dbReference type="GO" id="GO:0004425">
    <property type="term" value="F:indole-3-glycerol-phosphate synthase activity"/>
    <property type="evidence" value="ECO:0007669"/>
    <property type="project" value="UniProtKB-EC"/>
</dbReference>
<protein>
    <recommendedName>
        <fullName evidence="8">Indole-3-glycerol phosphate synthase</fullName>
        <shortName evidence="8">IGPS</shortName>
        <ecNumber evidence="8">4.1.1.48</ecNumber>
    </recommendedName>
</protein>
<comment type="caution">
    <text evidence="10">The sequence shown here is derived from an EMBL/GenBank/DDBJ whole genome shotgun (WGS) entry which is preliminary data.</text>
</comment>
<comment type="similarity">
    <text evidence="8">Belongs to the TrpC family.</text>
</comment>
<evidence type="ECO:0000256" key="4">
    <source>
        <dbReference type="ARBA" id="ARBA00022793"/>
    </source>
</evidence>
<keyword evidence="4 8" id="KW-0210">Decarboxylase</keyword>
<dbReference type="InterPro" id="IPR045186">
    <property type="entry name" value="Indole-3-glycerol_P_synth"/>
</dbReference>
<name>A0ABV2LYB7_9FLAO</name>
<dbReference type="RefSeq" id="WP_354509862.1">
    <property type="nucleotide sequence ID" value="NZ_JBEPMO010000014.1"/>
</dbReference>
<comment type="catalytic activity">
    <reaction evidence="1 8">
        <text>1-(2-carboxyphenylamino)-1-deoxy-D-ribulose 5-phosphate + H(+) = (1S,2R)-1-C-(indol-3-yl)glycerol 3-phosphate + CO2 + H2O</text>
        <dbReference type="Rhea" id="RHEA:23476"/>
        <dbReference type="ChEBI" id="CHEBI:15377"/>
        <dbReference type="ChEBI" id="CHEBI:15378"/>
        <dbReference type="ChEBI" id="CHEBI:16526"/>
        <dbReference type="ChEBI" id="CHEBI:58613"/>
        <dbReference type="ChEBI" id="CHEBI:58866"/>
        <dbReference type="EC" id="4.1.1.48"/>
    </reaction>
</comment>
<organism evidence="10 11">
    <name type="scientific">Moheibacter stercoris</name>
    <dbReference type="NCBI Taxonomy" id="1628251"/>
    <lineage>
        <taxon>Bacteria</taxon>
        <taxon>Pseudomonadati</taxon>
        <taxon>Bacteroidota</taxon>
        <taxon>Flavobacteriia</taxon>
        <taxon>Flavobacteriales</taxon>
        <taxon>Weeksellaceae</taxon>
        <taxon>Moheibacter</taxon>
    </lineage>
</organism>
<comment type="pathway">
    <text evidence="2 8">Amino-acid biosynthesis; L-tryptophan biosynthesis; L-tryptophan from chorismate: step 4/5.</text>
</comment>
<keyword evidence="11" id="KW-1185">Reference proteome</keyword>
<evidence type="ECO:0000256" key="7">
    <source>
        <dbReference type="ARBA" id="ARBA00023239"/>
    </source>
</evidence>
<keyword evidence="7 8" id="KW-0456">Lyase</keyword>
<dbReference type="HAMAP" id="MF_00134_B">
    <property type="entry name" value="IGPS_B"/>
    <property type="match status" value="1"/>
</dbReference>
<accession>A0ABV2LYB7</accession>
<dbReference type="EC" id="4.1.1.48" evidence="8"/>
<reference evidence="10 11" key="1">
    <citation type="submission" date="2024-06" db="EMBL/GenBank/DDBJ databases">
        <title>Genomic Encyclopedia of Type Strains, Phase IV (KMG-IV): sequencing the most valuable type-strain genomes for metagenomic binning, comparative biology and taxonomic classification.</title>
        <authorList>
            <person name="Goeker M."/>
        </authorList>
    </citation>
    <scope>NUCLEOTIDE SEQUENCE [LARGE SCALE GENOMIC DNA]</scope>
    <source>
        <strain evidence="10 11">DSM 29388</strain>
    </source>
</reference>
<evidence type="ECO:0000256" key="2">
    <source>
        <dbReference type="ARBA" id="ARBA00004696"/>
    </source>
</evidence>
<evidence type="ECO:0000259" key="9">
    <source>
        <dbReference type="Pfam" id="PF00218"/>
    </source>
</evidence>
<dbReference type="InterPro" id="IPR013798">
    <property type="entry name" value="Indole-3-glycerol_P_synth_dom"/>
</dbReference>
<dbReference type="CDD" id="cd00331">
    <property type="entry name" value="IGPS"/>
    <property type="match status" value="1"/>
</dbReference>
<dbReference type="InterPro" id="IPR011060">
    <property type="entry name" value="RibuloseP-bd_barrel"/>
</dbReference>
<evidence type="ECO:0000313" key="10">
    <source>
        <dbReference type="EMBL" id="MET3732542.1"/>
    </source>
</evidence>
<dbReference type="InterPro" id="IPR013785">
    <property type="entry name" value="Aldolase_TIM"/>
</dbReference>
<dbReference type="PANTHER" id="PTHR22854">
    <property type="entry name" value="TRYPTOPHAN BIOSYNTHESIS PROTEIN"/>
    <property type="match status" value="1"/>
</dbReference>
<dbReference type="InterPro" id="IPR001468">
    <property type="entry name" value="Indole-3-GlycerolPSynthase_CS"/>
</dbReference>
<dbReference type="NCBIfam" id="NF001377">
    <property type="entry name" value="PRK00278.2-4"/>
    <property type="match status" value="1"/>
</dbReference>
<dbReference type="EMBL" id="JBEPMO010000014">
    <property type="protein sequence ID" value="MET3732542.1"/>
    <property type="molecule type" value="Genomic_DNA"/>
</dbReference>
<dbReference type="Gene3D" id="3.20.20.70">
    <property type="entry name" value="Aldolase class I"/>
    <property type="match status" value="1"/>
</dbReference>
<sequence length="259" mass="28926">MNVLDKIIQDKRKEVECKKQVLPIKQLESSLLFQQKTYSLKESIQNGTGVIAEFKRRSPSKPHLNTQLNVWDAVKTYQDFKVSGISVLTDGKYFGGSLDDFLLARSAVEIPLLRKDFIIDEFQILEAKSNGADVILLIAAVLSTAEIKALSKFAKSLGLEVLLEVHSLDELNKSLMPTLDMIGVNNRNLKDFTTSIQTSLDLAEFIPNDFVKVSESGIQDGTTIQLLRNAGFQGFLIGESFMKTDDFERNAQVLMANFS</sequence>
<evidence type="ECO:0000256" key="5">
    <source>
        <dbReference type="ARBA" id="ARBA00022822"/>
    </source>
</evidence>
<dbReference type="PANTHER" id="PTHR22854:SF2">
    <property type="entry name" value="INDOLE-3-GLYCEROL-PHOSPHATE SYNTHASE"/>
    <property type="match status" value="1"/>
</dbReference>
<keyword evidence="5 8" id="KW-0822">Tryptophan biosynthesis</keyword>
<dbReference type="Proteomes" id="UP001549146">
    <property type="component" value="Unassembled WGS sequence"/>
</dbReference>
<evidence type="ECO:0000313" key="11">
    <source>
        <dbReference type="Proteomes" id="UP001549146"/>
    </source>
</evidence>
<dbReference type="SUPFAM" id="SSF51366">
    <property type="entry name" value="Ribulose-phoshate binding barrel"/>
    <property type="match status" value="1"/>
</dbReference>
<evidence type="ECO:0000256" key="1">
    <source>
        <dbReference type="ARBA" id="ARBA00001633"/>
    </source>
</evidence>
<keyword evidence="6 8" id="KW-0057">Aromatic amino acid biosynthesis</keyword>
<evidence type="ECO:0000256" key="3">
    <source>
        <dbReference type="ARBA" id="ARBA00022605"/>
    </source>
</evidence>
<dbReference type="PROSITE" id="PS00614">
    <property type="entry name" value="IGPS"/>
    <property type="match status" value="1"/>
</dbReference>